<keyword evidence="3" id="KW-1185">Reference proteome</keyword>
<dbReference type="InterPro" id="IPR014030">
    <property type="entry name" value="Ketoacyl_synth_N"/>
</dbReference>
<accession>A0A941EX69</accession>
<dbReference type="EMBL" id="JAGSOG010000687">
    <property type="protein sequence ID" value="MBR7839837.1"/>
    <property type="molecule type" value="Genomic_DNA"/>
</dbReference>
<name>A0A941EX69_9ACTN</name>
<evidence type="ECO:0000259" key="1">
    <source>
        <dbReference type="PROSITE" id="PS52004"/>
    </source>
</evidence>
<reference evidence="2" key="1">
    <citation type="submission" date="2021-04" db="EMBL/GenBank/DDBJ databases">
        <title>Genome based classification of Actinospica acidithermotolerans sp. nov., an actinobacterium isolated from an Indonesian hot spring.</title>
        <authorList>
            <person name="Kusuma A.B."/>
            <person name="Putra K.E."/>
            <person name="Nafisah S."/>
            <person name="Loh J."/>
            <person name="Nouioui I."/>
            <person name="Goodfellow M."/>
        </authorList>
    </citation>
    <scope>NUCLEOTIDE SEQUENCE</scope>
    <source>
        <strain evidence="2">CSCA 57</strain>
    </source>
</reference>
<dbReference type="GO" id="GO:0016746">
    <property type="term" value="F:acyltransferase activity"/>
    <property type="evidence" value="ECO:0007669"/>
    <property type="project" value="InterPro"/>
</dbReference>
<dbReference type="PANTHER" id="PTHR43074">
    <property type="entry name" value="OMEGA-3 POLYUNSATURATED FATTY ACID SYNTHASE PFAB-RELATED"/>
    <property type="match status" value="1"/>
</dbReference>
<evidence type="ECO:0000313" key="3">
    <source>
        <dbReference type="Proteomes" id="UP000675781"/>
    </source>
</evidence>
<gene>
    <name evidence="2" type="ORF">KDL01_41755</name>
</gene>
<feature type="domain" description="Ketosynthase family 3 (KS3)" evidence="1">
    <location>
        <begin position="1"/>
        <end position="174"/>
    </location>
</feature>
<dbReference type="Proteomes" id="UP000675781">
    <property type="component" value="Unassembled WGS sequence"/>
</dbReference>
<dbReference type="InterPro" id="IPR052568">
    <property type="entry name" value="PKS-FAS_Synthase"/>
</dbReference>
<dbReference type="InterPro" id="IPR020841">
    <property type="entry name" value="PKS_Beta-ketoAc_synthase_dom"/>
</dbReference>
<feature type="non-terminal residue" evidence="2">
    <location>
        <position position="174"/>
    </location>
</feature>
<organism evidence="2 3">
    <name type="scientific">Actinospica durhamensis</name>
    <dbReference type="NCBI Taxonomy" id="1508375"/>
    <lineage>
        <taxon>Bacteria</taxon>
        <taxon>Bacillati</taxon>
        <taxon>Actinomycetota</taxon>
        <taxon>Actinomycetes</taxon>
        <taxon>Catenulisporales</taxon>
        <taxon>Actinospicaceae</taxon>
        <taxon>Actinospica</taxon>
    </lineage>
</organism>
<sequence>MALPDEWMTYHVEEAWHAGRALDAKARRRNVSPAGMCARALGFGAGSLALDAACASSLYALKLACDRLHDGSADLMLAGGVSAADPLLLQTGFCALSALSRSGLYRPLQRDADGLIPAQGAALVALMRLADASVRGIPVLGVIRGIGLGNDGRGEGLLVPSVEGQVRAMRAAYA</sequence>
<dbReference type="PROSITE" id="PS52004">
    <property type="entry name" value="KS3_2"/>
    <property type="match status" value="1"/>
</dbReference>
<dbReference type="SUPFAM" id="SSF53901">
    <property type="entry name" value="Thiolase-like"/>
    <property type="match status" value="1"/>
</dbReference>
<evidence type="ECO:0000313" key="2">
    <source>
        <dbReference type="EMBL" id="MBR7839837.1"/>
    </source>
</evidence>
<dbReference type="AlphaFoldDB" id="A0A941EX69"/>
<protein>
    <recommendedName>
        <fullName evidence="1">Ketosynthase family 3 (KS3) domain-containing protein</fullName>
    </recommendedName>
</protein>
<dbReference type="Pfam" id="PF00109">
    <property type="entry name" value="ketoacyl-synt"/>
    <property type="match status" value="1"/>
</dbReference>
<dbReference type="Gene3D" id="3.40.47.10">
    <property type="match status" value="1"/>
</dbReference>
<dbReference type="InterPro" id="IPR016039">
    <property type="entry name" value="Thiolase-like"/>
</dbReference>
<proteinExistence type="predicted"/>
<dbReference type="PANTHER" id="PTHR43074:SF1">
    <property type="entry name" value="BETA-KETOACYL SYNTHASE FAMILY PROTEIN-RELATED"/>
    <property type="match status" value="1"/>
</dbReference>
<comment type="caution">
    <text evidence="2">The sequence shown here is derived from an EMBL/GenBank/DDBJ whole genome shotgun (WGS) entry which is preliminary data.</text>
</comment>